<dbReference type="InterPro" id="IPR040442">
    <property type="entry name" value="Pyrv_kinase-like_dom_sf"/>
</dbReference>
<gene>
    <name evidence="6" type="ORF">APQ14_04900</name>
</gene>
<evidence type="ECO:0000256" key="2">
    <source>
        <dbReference type="ARBA" id="ARBA00022723"/>
    </source>
</evidence>
<comment type="caution">
    <text evidence="6">The sequence shown here is derived from an EMBL/GenBank/DDBJ whole genome shotgun (WGS) entry which is preliminary data.</text>
</comment>
<dbReference type="PANTHER" id="PTHR43030">
    <property type="entry name" value="PHOSPHOENOLPYRUVATE SYNTHASE"/>
    <property type="match status" value="1"/>
</dbReference>
<keyword evidence="2" id="KW-0479">Metal-binding</keyword>
<keyword evidence="3" id="KW-0547">Nucleotide-binding</keyword>
<dbReference type="GO" id="GO:0008986">
    <property type="term" value="F:pyruvate, water dikinase activity"/>
    <property type="evidence" value="ECO:0007669"/>
    <property type="project" value="InterPro"/>
</dbReference>
<evidence type="ECO:0000256" key="3">
    <source>
        <dbReference type="ARBA" id="ARBA00022741"/>
    </source>
</evidence>
<keyword evidence="4" id="KW-0067">ATP-binding</keyword>
<dbReference type="InterPro" id="IPR006319">
    <property type="entry name" value="PEP_synth"/>
</dbReference>
<dbReference type="EMBL" id="LMXU01000012">
    <property type="protein sequence ID" value="KWU01513.1"/>
    <property type="molecule type" value="Genomic_DNA"/>
</dbReference>
<evidence type="ECO:0000313" key="7">
    <source>
        <dbReference type="Proteomes" id="UP000057389"/>
    </source>
</evidence>
<keyword evidence="6" id="KW-0670">Pyruvate</keyword>
<dbReference type="RefSeq" id="WP_046224338.1">
    <property type="nucleotide sequence ID" value="NZ_AP025514.1"/>
</dbReference>
<name>A0A109D9S5_9VIBR</name>
<dbReference type="AlphaFoldDB" id="A0A109D9S5"/>
<dbReference type="GO" id="GO:0005524">
    <property type="term" value="F:ATP binding"/>
    <property type="evidence" value="ECO:0007669"/>
    <property type="project" value="UniProtKB-KW"/>
</dbReference>
<dbReference type="PANTHER" id="PTHR43030:SF1">
    <property type="entry name" value="PHOSPHOENOLPYRUVATE SYNTHASE"/>
    <property type="match status" value="1"/>
</dbReference>
<evidence type="ECO:0000256" key="4">
    <source>
        <dbReference type="ARBA" id="ARBA00022840"/>
    </source>
</evidence>
<keyword evidence="7" id="KW-1185">Reference proteome</keyword>
<dbReference type="GO" id="GO:0046872">
    <property type="term" value="F:metal ion binding"/>
    <property type="evidence" value="ECO:0007669"/>
    <property type="project" value="UniProtKB-KW"/>
</dbReference>
<accession>A0A109D9S5</accession>
<evidence type="ECO:0000256" key="1">
    <source>
        <dbReference type="ARBA" id="ARBA00007837"/>
    </source>
</evidence>
<evidence type="ECO:0000313" key="6">
    <source>
        <dbReference type="EMBL" id="KWU01513.1"/>
    </source>
</evidence>
<proteinExistence type="inferred from homology"/>
<reference evidence="6 7" key="1">
    <citation type="submission" date="2015-11" db="EMBL/GenBank/DDBJ databases">
        <title>Draft WGS of Vibrio toranzoniae.</title>
        <authorList>
            <person name="Lasa A."/>
            <person name="Romalde J.L."/>
        </authorList>
    </citation>
    <scope>NUCLEOTIDE SEQUENCE [LARGE SCALE GENOMIC DNA]</scope>
    <source>
        <strain evidence="6 7">Vb 10.8</strain>
    </source>
</reference>
<dbReference type="GeneID" id="300178293"/>
<dbReference type="InterPro" id="IPR015813">
    <property type="entry name" value="Pyrv/PenolPyrv_kinase-like_dom"/>
</dbReference>
<dbReference type="Proteomes" id="UP000057389">
    <property type="component" value="Unassembled WGS sequence"/>
</dbReference>
<dbReference type="Pfam" id="PF02896">
    <property type="entry name" value="PEP-utilizers_C"/>
    <property type="match status" value="1"/>
</dbReference>
<dbReference type="Gene3D" id="3.20.20.60">
    <property type="entry name" value="Phosphoenolpyruvate-binding domains"/>
    <property type="match status" value="1"/>
</dbReference>
<organism evidence="6 7">
    <name type="scientific">Vibrio toranzoniae</name>
    <dbReference type="NCBI Taxonomy" id="1194427"/>
    <lineage>
        <taxon>Bacteria</taxon>
        <taxon>Pseudomonadati</taxon>
        <taxon>Pseudomonadota</taxon>
        <taxon>Gammaproteobacteria</taxon>
        <taxon>Vibrionales</taxon>
        <taxon>Vibrionaceae</taxon>
        <taxon>Vibrio</taxon>
    </lineage>
</organism>
<dbReference type="SUPFAM" id="SSF51621">
    <property type="entry name" value="Phosphoenolpyruvate/pyruvate domain"/>
    <property type="match status" value="1"/>
</dbReference>
<comment type="similarity">
    <text evidence="1">Belongs to the PEP-utilizing enzyme family.</text>
</comment>
<feature type="domain" description="PEP-utilising enzyme C-terminal" evidence="5">
    <location>
        <begin position="85"/>
        <end position="261"/>
    </location>
</feature>
<dbReference type="OrthoDB" id="5854851at2"/>
<sequence>MTQKNQSTLHPELVLGDVLPSYNDNHNSNHLYVSLSELVMERVFYHPSIGSHFETLSDIEKTSLNAILGDKSVDEHFVSTLVIAIQAAVQPHHKTVRIALSDADSYSFRSLLGGNCETEEINPALGIRGVGRYATQEYSKAFALECQVIKTLREQGINVEIVAPYVRALSDAAKIIDLLAEQGLPRGLNGLKVLFSCDVPSAVILSERLLHYFDGTVVNIDSLASFTLGVDKQNEAQQHAFDPQNEAVITLLDMIVKATLHVKKPVLLVTQGLVDYPRLQGYIADLEGVDTVVTA</sequence>
<dbReference type="InterPro" id="IPR000121">
    <property type="entry name" value="PEP_util_C"/>
</dbReference>
<protein>
    <submittedName>
        <fullName evidence="6">Phosphoenolpyruvate synthase</fullName>
    </submittedName>
</protein>
<evidence type="ECO:0000259" key="5">
    <source>
        <dbReference type="Pfam" id="PF02896"/>
    </source>
</evidence>